<feature type="region of interest" description="Disordered" evidence="1">
    <location>
        <begin position="23"/>
        <end position="43"/>
    </location>
</feature>
<organism evidence="2 3">
    <name type="scientific">Aliidiomarina sedimenti</name>
    <dbReference type="NCBI Taxonomy" id="1933879"/>
    <lineage>
        <taxon>Bacteria</taxon>
        <taxon>Pseudomonadati</taxon>
        <taxon>Pseudomonadota</taxon>
        <taxon>Gammaproteobacteria</taxon>
        <taxon>Alteromonadales</taxon>
        <taxon>Idiomarinaceae</taxon>
        <taxon>Aliidiomarina</taxon>
    </lineage>
</organism>
<name>A0ABY0BZI9_9GAMM</name>
<evidence type="ECO:0000313" key="3">
    <source>
        <dbReference type="Proteomes" id="UP000287410"/>
    </source>
</evidence>
<gene>
    <name evidence="2" type="ORF">CWE12_08100</name>
</gene>
<feature type="compositionally biased region" description="Basic and acidic residues" evidence="1">
    <location>
        <begin position="23"/>
        <end position="36"/>
    </location>
</feature>
<keyword evidence="3" id="KW-1185">Reference proteome</keyword>
<accession>A0ABY0BZI9</accession>
<protein>
    <recommendedName>
        <fullName evidence="4">DUF2802 domain-containing protein</fullName>
    </recommendedName>
</protein>
<feature type="region of interest" description="Disordered" evidence="1">
    <location>
        <begin position="85"/>
        <end position="106"/>
    </location>
</feature>
<evidence type="ECO:0000256" key="1">
    <source>
        <dbReference type="SAM" id="MobiDB-lite"/>
    </source>
</evidence>
<proteinExistence type="predicted"/>
<dbReference type="InterPro" id="IPR021244">
    <property type="entry name" value="DUF2802"/>
</dbReference>
<dbReference type="EMBL" id="PIPN01000003">
    <property type="protein sequence ID" value="RUO30121.1"/>
    <property type="molecule type" value="Genomic_DNA"/>
</dbReference>
<sequence length="146" mass="16299">MVRAAQAITDAAQVSAKAVAETAAEKAAKTAARKETQTATEPVIATQQKLDEQFSALEKTQQALEQSFAELRQQQEALQAQQKSLQDMQNALEERQAEVEEQTPESRFYQRAAKLVEKGASVEDLMKDCEIPRNEAELLISLHRRD</sequence>
<evidence type="ECO:0000313" key="2">
    <source>
        <dbReference type="EMBL" id="RUO30121.1"/>
    </source>
</evidence>
<evidence type="ECO:0008006" key="4">
    <source>
        <dbReference type="Google" id="ProtNLM"/>
    </source>
</evidence>
<comment type="caution">
    <text evidence="2">The sequence shown here is derived from an EMBL/GenBank/DDBJ whole genome shotgun (WGS) entry which is preliminary data.</text>
</comment>
<dbReference type="Proteomes" id="UP000287410">
    <property type="component" value="Unassembled WGS sequence"/>
</dbReference>
<reference evidence="2 3" key="1">
    <citation type="journal article" date="2018" name="Front. Microbiol.">
        <title>Genome-Based Analysis Reveals the Taxonomy and Diversity of the Family Idiomarinaceae.</title>
        <authorList>
            <person name="Liu Y."/>
            <person name="Lai Q."/>
            <person name="Shao Z."/>
        </authorList>
    </citation>
    <scope>NUCLEOTIDE SEQUENCE [LARGE SCALE GENOMIC DNA]</scope>
    <source>
        <strain evidence="2 3">GBSy1</strain>
    </source>
</reference>
<dbReference type="Pfam" id="PF10975">
    <property type="entry name" value="DUF2802"/>
    <property type="match status" value="1"/>
</dbReference>